<keyword evidence="2" id="KW-0813">Transport</keyword>
<dbReference type="Gene3D" id="1.20.58.340">
    <property type="entry name" value="Magnesium transport protein CorA, transmembrane region"/>
    <property type="match status" value="1"/>
</dbReference>
<dbReference type="Gene3D" id="3.30.460.20">
    <property type="entry name" value="CorA soluble domain-like"/>
    <property type="match status" value="1"/>
</dbReference>
<sequence>MPPRLPRRMLRPSEPAGDPRTRFSVPVERAIDHCRVFHDGLRLAGDYQIDSALEKAREHDNGFVWLALHEPSDEQMTKVAIAFGIHELIVEDAVTAHQRPKVERYDDQLFFVVHSVKYTDDEEVVDTRQIISTGEVQMLVGPDFIITVRHKAALPDVADELDREPETAALGPGAVAWKIANAIVEGYARITQELSEDVDEVENEVFTPQKKINIDKIYMYKREILEMRHAVRPLGPPCGQA</sequence>
<dbReference type="GO" id="GO:0015095">
    <property type="term" value="F:magnesium ion transmembrane transporter activity"/>
    <property type="evidence" value="ECO:0007669"/>
    <property type="project" value="TreeGrafter"/>
</dbReference>
<evidence type="ECO:0000256" key="2">
    <source>
        <dbReference type="ARBA" id="ARBA00022448"/>
    </source>
</evidence>
<comment type="subcellular location">
    <subcellularLocation>
        <location evidence="1">Cell membrane</location>
        <topology evidence="1">Multi-pass membrane protein</topology>
    </subcellularLocation>
</comment>
<dbReference type="RefSeq" id="WP_342352755.1">
    <property type="nucleotide sequence ID" value="NZ_UFXQ01000001.1"/>
</dbReference>
<dbReference type="AlphaFoldDB" id="A0A376CPQ7"/>
<dbReference type="PANTHER" id="PTHR46494:SF1">
    <property type="entry name" value="CORA FAMILY METAL ION TRANSPORTER (EUROFUNG)"/>
    <property type="match status" value="1"/>
</dbReference>
<keyword evidence="3" id="KW-1003">Cell membrane</keyword>
<feature type="compositionally biased region" description="Basic residues" evidence="4">
    <location>
        <begin position="1"/>
        <end position="10"/>
    </location>
</feature>
<gene>
    <name evidence="5" type="primary">corA_2</name>
    <name evidence="5" type="ORF">NCTC11862_02238</name>
</gene>
<dbReference type="InterPro" id="IPR002523">
    <property type="entry name" value="MgTranspt_CorA/ZnTranspt_ZntB"/>
</dbReference>
<dbReference type="Pfam" id="PF01544">
    <property type="entry name" value="CorA"/>
    <property type="match status" value="1"/>
</dbReference>
<dbReference type="PANTHER" id="PTHR46494">
    <property type="entry name" value="CORA FAMILY METAL ION TRANSPORTER (EUROFUNG)"/>
    <property type="match status" value="1"/>
</dbReference>
<dbReference type="GO" id="GO:0005886">
    <property type="term" value="C:plasma membrane"/>
    <property type="evidence" value="ECO:0007669"/>
    <property type="project" value="UniProtKB-SubCell"/>
</dbReference>
<evidence type="ECO:0000256" key="4">
    <source>
        <dbReference type="SAM" id="MobiDB-lite"/>
    </source>
</evidence>
<dbReference type="SUPFAM" id="SSF143865">
    <property type="entry name" value="CorA soluble domain-like"/>
    <property type="match status" value="1"/>
</dbReference>
<proteinExistence type="predicted"/>
<evidence type="ECO:0000313" key="6">
    <source>
        <dbReference type="Proteomes" id="UP000254467"/>
    </source>
</evidence>
<dbReference type="Proteomes" id="UP000254467">
    <property type="component" value="Unassembled WGS sequence"/>
</dbReference>
<keyword evidence="3" id="KW-0472">Membrane</keyword>
<evidence type="ECO:0000313" key="5">
    <source>
        <dbReference type="EMBL" id="STC70420.1"/>
    </source>
</evidence>
<keyword evidence="6" id="KW-1185">Reference proteome</keyword>
<dbReference type="STRING" id="35756.GCA_001044155_02616"/>
<dbReference type="EMBL" id="UFXQ01000001">
    <property type="protein sequence ID" value="STC70420.1"/>
    <property type="molecule type" value="Genomic_DNA"/>
</dbReference>
<dbReference type="GO" id="GO:0050897">
    <property type="term" value="F:cobalt ion binding"/>
    <property type="evidence" value="ECO:0007669"/>
    <property type="project" value="TreeGrafter"/>
</dbReference>
<dbReference type="GO" id="GO:0000287">
    <property type="term" value="F:magnesium ion binding"/>
    <property type="evidence" value="ECO:0007669"/>
    <property type="project" value="TreeGrafter"/>
</dbReference>
<evidence type="ECO:0000256" key="1">
    <source>
        <dbReference type="ARBA" id="ARBA00004651"/>
    </source>
</evidence>
<accession>A0A376CPQ7</accession>
<reference evidence="5 6" key="1">
    <citation type="submission" date="2018-06" db="EMBL/GenBank/DDBJ databases">
        <authorList>
            <consortium name="Pathogen Informatics"/>
            <person name="Doyle S."/>
        </authorList>
    </citation>
    <scope>NUCLEOTIDE SEQUENCE [LARGE SCALE GENOMIC DNA]</scope>
    <source>
        <strain evidence="5 6">NCTC11862</strain>
    </source>
</reference>
<evidence type="ECO:0000256" key="3">
    <source>
        <dbReference type="ARBA" id="ARBA00022475"/>
    </source>
</evidence>
<name>A0A376CPQ7_9CORY</name>
<protein>
    <submittedName>
        <fullName evidence="5">Transporter of the CorA metal ion transporter family protein</fullName>
    </submittedName>
</protein>
<dbReference type="InterPro" id="IPR045861">
    <property type="entry name" value="CorA_cytoplasmic_dom"/>
</dbReference>
<dbReference type="GO" id="GO:0015087">
    <property type="term" value="F:cobalt ion transmembrane transporter activity"/>
    <property type="evidence" value="ECO:0007669"/>
    <property type="project" value="TreeGrafter"/>
</dbReference>
<feature type="region of interest" description="Disordered" evidence="4">
    <location>
        <begin position="1"/>
        <end position="21"/>
    </location>
</feature>
<organism evidence="5 6">
    <name type="scientific">Corynebacterium pilosum</name>
    <dbReference type="NCBI Taxonomy" id="35756"/>
    <lineage>
        <taxon>Bacteria</taxon>
        <taxon>Bacillati</taxon>
        <taxon>Actinomycetota</taxon>
        <taxon>Actinomycetes</taxon>
        <taxon>Mycobacteriales</taxon>
        <taxon>Corynebacteriaceae</taxon>
        <taxon>Corynebacterium</taxon>
    </lineage>
</organism>